<feature type="compositionally biased region" description="Low complexity" evidence="1">
    <location>
        <begin position="112"/>
        <end position="125"/>
    </location>
</feature>
<keyword evidence="2" id="KW-1133">Transmembrane helix</keyword>
<dbReference type="EMBL" id="KN824330">
    <property type="protein sequence ID" value="KIM23923.1"/>
    <property type="molecule type" value="Genomic_DNA"/>
</dbReference>
<evidence type="ECO:0000313" key="3">
    <source>
        <dbReference type="EMBL" id="KIM23923.1"/>
    </source>
</evidence>
<dbReference type="Proteomes" id="UP000054097">
    <property type="component" value="Unassembled WGS sequence"/>
</dbReference>
<dbReference type="AlphaFoldDB" id="A0A0C2WBV7"/>
<keyword evidence="2" id="KW-0472">Membrane</keyword>
<sequence>MAPVLLDPQFVVEVLQGEFPRVARPTPPPPELDDVFVIVVAIGVVGSITIFVLVQAVYAVKSMLDTSSGSPLCALPSFRKKPLLPDGRTSPFLGPHRCEFTLSPERYDTDSDSSSTLTRSSSSDSTVVGGRICVVYDDTDEIEGMMRVRADTEDEAEEQGCALSFAVEPRPRPRRERHWLP</sequence>
<reference evidence="4" key="2">
    <citation type="submission" date="2015-01" db="EMBL/GenBank/DDBJ databases">
        <title>Evolutionary Origins and Diversification of the Mycorrhizal Mutualists.</title>
        <authorList>
            <consortium name="DOE Joint Genome Institute"/>
            <consortium name="Mycorrhizal Genomics Consortium"/>
            <person name="Kohler A."/>
            <person name="Kuo A."/>
            <person name="Nagy L.G."/>
            <person name="Floudas D."/>
            <person name="Copeland A."/>
            <person name="Barry K.W."/>
            <person name="Cichocki N."/>
            <person name="Veneault-Fourrey C."/>
            <person name="LaButti K."/>
            <person name="Lindquist E.A."/>
            <person name="Lipzen A."/>
            <person name="Lundell T."/>
            <person name="Morin E."/>
            <person name="Murat C."/>
            <person name="Riley R."/>
            <person name="Ohm R."/>
            <person name="Sun H."/>
            <person name="Tunlid A."/>
            <person name="Henrissat B."/>
            <person name="Grigoriev I.V."/>
            <person name="Hibbett D.S."/>
            <person name="Martin F."/>
        </authorList>
    </citation>
    <scope>NUCLEOTIDE SEQUENCE [LARGE SCALE GENOMIC DNA]</scope>
    <source>
        <strain evidence="4">MAFF 305830</strain>
    </source>
</reference>
<keyword evidence="2" id="KW-0812">Transmembrane</keyword>
<accession>A0A0C2WBV7</accession>
<protein>
    <submittedName>
        <fullName evidence="3">Uncharacterized protein</fullName>
    </submittedName>
</protein>
<feature type="transmembrane region" description="Helical" evidence="2">
    <location>
        <begin position="35"/>
        <end position="60"/>
    </location>
</feature>
<dbReference type="HOGENOM" id="CLU_1489877_0_0_1"/>
<evidence type="ECO:0000313" key="4">
    <source>
        <dbReference type="Proteomes" id="UP000054097"/>
    </source>
</evidence>
<proteinExistence type="predicted"/>
<keyword evidence="4" id="KW-1185">Reference proteome</keyword>
<feature type="region of interest" description="Disordered" evidence="1">
    <location>
        <begin position="103"/>
        <end position="125"/>
    </location>
</feature>
<reference evidence="3 4" key="1">
    <citation type="submission" date="2014-04" db="EMBL/GenBank/DDBJ databases">
        <authorList>
            <consortium name="DOE Joint Genome Institute"/>
            <person name="Kuo A."/>
            <person name="Zuccaro A."/>
            <person name="Kohler A."/>
            <person name="Nagy L.G."/>
            <person name="Floudas D."/>
            <person name="Copeland A."/>
            <person name="Barry K.W."/>
            <person name="Cichocki N."/>
            <person name="Veneault-Fourrey C."/>
            <person name="LaButti K."/>
            <person name="Lindquist E.A."/>
            <person name="Lipzen A."/>
            <person name="Lundell T."/>
            <person name="Morin E."/>
            <person name="Murat C."/>
            <person name="Sun H."/>
            <person name="Tunlid A."/>
            <person name="Henrissat B."/>
            <person name="Grigoriev I.V."/>
            <person name="Hibbett D.S."/>
            <person name="Martin F."/>
            <person name="Nordberg H.P."/>
            <person name="Cantor M.N."/>
            <person name="Hua S.X."/>
        </authorList>
    </citation>
    <scope>NUCLEOTIDE SEQUENCE [LARGE SCALE GENOMIC DNA]</scope>
    <source>
        <strain evidence="3 4">MAFF 305830</strain>
    </source>
</reference>
<evidence type="ECO:0000256" key="2">
    <source>
        <dbReference type="SAM" id="Phobius"/>
    </source>
</evidence>
<name>A0A0C2WBV7_SERVB</name>
<gene>
    <name evidence="3" type="ORF">M408DRAFT_332100</name>
</gene>
<evidence type="ECO:0000256" key="1">
    <source>
        <dbReference type="SAM" id="MobiDB-lite"/>
    </source>
</evidence>
<organism evidence="3 4">
    <name type="scientific">Serendipita vermifera MAFF 305830</name>
    <dbReference type="NCBI Taxonomy" id="933852"/>
    <lineage>
        <taxon>Eukaryota</taxon>
        <taxon>Fungi</taxon>
        <taxon>Dikarya</taxon>
        <taxon>Basidiomycota</taxon>
        <taxon>Agaricomycotina</taxon>
        <taxon>Agaricomycetes</taxon>
        <taxon>Sebacinales</taxon>
        <taxon>Serendipitaceae</taxon>
        <taxon>Serendipita</taxon>
    </lineage>
</organism>